<evidence type="ECO:0000313" key="3">
    <source>
        <dbReference type="Proteomes" id="UP000192247"/>
    </source>
</evidence>
<organism evidence="2 3">
    <name type="scientific">Tropilaelaps mercedesae</name>
    <dbReference type="NCBI Taxonomy" id="418985"/>
    <lineage>
        <taxon>Eukaryota</taxon>
        <taxon>Metazoa</taxon>
        <taxon>Ecdysozoa</taxon>
        <taxon>Arthropoda</taxon>
        <taxon>Chelicerata</taxon>
        <taxon>Arachnida</taxon>
        <taxon>Acari</taxon>
        <taxon>Parasitiformes</taxon>
        <taxon>Mesostigmata</taxon>
        <taxon>Gamasina</taxon>
        <taxon>Dermanyssoidea</taxon>
        <taxon>Laelapidae</taxon>
        <taxon>Tropilaelaps</taxon>
    </lineage>
</organism>
<reference evidence="2 3" key="1">
    <citation type="journal article" date="2017" name="Gigascience">
        <title>Draft genome of the honey bee ectoparasitic mite, Tropilaelaps mercedesae, is shaped by the parasitic life history.</title>
        <authorList>
            <person name="Dong X."/>
            <person name="Armstrong S.D."/>
            <person name="Xia D."/>
            <person name="Makepeace B.L."/>
            <person name="Darby A.C."/>
            <person name="Kadowaki T."/>
        </authorList>
    </citation>
    <scope>NUCLEOTIDE SEQUENCE [LARGE SCALE GENOMIC DNA]</scope>
    <source>
        <strain evidence="2">Wuxi-XJTLU</strain>
    </source>
</reference>
<dbReference type="SMART" id="SM01278">
    <property type="entry name" value="MAPKK1_Int"/>
    <property type="match status" value="1"/>
</dbReference>
<dbReference type="OrthoDB" id="343907at2759"/>
<dbReference type="GO" id="GO:0032008">
    <property type="term" value="P:positive regulation of TOR signaling"/>
    <property type="evidence" value="ECO:0007669"/>
    <property type="project" value="TreeGrafter"/>
</dbReference>
<name>A0A1V9XPH3_9ACAR</name>
<accession>A0A1V9XPH3</accession>
<keyword evidence="3" id="KW-1185">Reference proteome</keyword>
<dbReference type="STRING" id="418985.A0A1V9XPH3"/>
<dbReference type="FunCoup" id="A0A1V9XPH3">
    <property type="interactions" value="643"/>
</dbReference>
<dbReference type="GO" id="GO:0071230">
    <property type="term" value="P:cellular response to amino acid stimulus"/>
    <property type="evidence" value="ECO:0007669"/>
    <property type="project" value="TreeGrafter"/>
</dbReference>
<dbReference type="Gene3D" id="3.30.450.30">
    <property type="entry name" value="Dynein light chain 2a, cytoplasmic"/>
    <property type="match status" value="1"/>
</dbReference>
<proteinExistence type="inferred from homology"/>
<evidence type="ECO:0000256" key="1">
    <source>
        <dbReference type="ARBA" id="ARBA00005356"/>
    </source>
</evidence>
<dbReference type="InterPro" id="IPR015019">
    <property type="entry name" value="LAMTOR3"/>
</dbReference>
<dbReference type="EMBL" id="MNPL01006445">
    <property type="protein sequence ID" value="OQR75387.1"/>
    <property type="molecule type" value="Genomic_DNA"/>
</dbReference>
<sequence length="159" mass="17384">MVRIAVLYQTKDCVEPTICGTFIKPGVHHLYKMGFEDVREQLQQLMQRVDGLNAIVFSDRDGVPIVKVCRIGQDAFGNQIKPETLSSSVLAMGQAARLGMGNVKRMVVCKESNQVVCFNKKQVCVQLFASSAATTGMLLCLESELSSLAADLARVIETS</sequence>
<dbReference type="PANTHER" id="PTHR13378:SF1">
    <property type="entry name" value="RAGULATOR COMPLEX PROTEIN LAMTOR3"/>
    <property type="match status" value="1"/>
</dbReference>
<dbReference type="GO" id="GO:0071986">
    <property type="term" value="C:Ragulator complex"/>
    <property type="evidence" value="ECO:0007669"/>
    <property type="project" value="TreeGrafter"/>
</dbReference>
<dbReference type="SUPFAM" id="SSF103196">
    <property type="entry name" value="Roadblock/LC7 domain"/>
    <property type="match status" value="1"/>
</dbReference>
<evidence type="ECO:0000313" key="2">
    <source>
        <dbReference type="EMBL" id="OQR75387.1"/>
    </source>
</evidence>
<dbReference type="Pfam" id="PF08923">
    <property type="entry name" value="MAPKK1_Int"/>
    <property type="match status" value="1"/>
</dbReference>
<dbReference type="AlphaFoldDB" id="A0A1V9XPH3"/>
<dbReference type="PANTHER" id="PTHR13378">
    <property type="entry name" value="REGULATOR COMPLEX PROTEIN LAMTOR3"/>
    <property type="match status" value="1"/>
</dbReference>
<dbReference type="Proteomes" id="UP000192247">
    <property type="component" value="Unassembled WGS sequence"/>
</dbReference>
<comment type="caution">
    <text evidence="2">The sequence shown here is derived from an EMBL/GenBank/DDBJ whole genome shotgun (WGS) entry which is preliminary data.</text>
</comment>
<comment type="similarity">
    <text evidence="1">Belongs to the LAMTOR3 family.</text>
</comment>
<gene>
    <name evidence="2" type="ORF">BIW11_08455</name>
</gene>
<protein>
    <submittedName>
        <fullName evidence="2">Ragulator complex protein LAMTOR3-like</fullName>
    </submittedName>
</protein>
<dbReference type="InParanoid" id="A0A1V9XPH3"/>